<keyword evidence="2 4" id="KW-0732">Signal</keyword>
<dbReference type="InterPro" id="IPR051398">
    <property type="entry name" value="Polysacch_Deacetylase"/>
</dbReference>
<dbReference type="AlphaFoldDB" id="A0A1M6LCF8"/>
<dbReference type="GO" id="GO:0005576">
    <property type="term" value="C:extracellular region"/>
    <property type="evidence" value="ECO:0007669"/>
    <property type="project" value="UniProtKB-SubCell"/>
</dbReference>
<evidence type="ECO:0000256" key="4">
    <source>
        <dbReference type="SAM" id="SignalP"/>
    </source>
</evidence>
<dbReference type="Gene3D" id="3.20.20.370">
    <property type="entry name" value="Glycoside hydrolase/deacetylase"/>
    <property type="match status" value="1"/>
</dbReference>
<evidence type="ECO:0000313" key="7">
    <source>
        <dbReference type="Proteomes" id="UP000184465"/>
    </source>
</evidence>
<dbReference type="PANTHER" id="PTHR34216:SF3">
    <property type="entry name" value="POLY-BETA-1,6-N-ACETYL-D-GLUCOSAMINE N-DEACETYLASE"/>
    <property type="match status" value="1"/>
</dbReference>
<organism evidence="6 7">
    <name type="scientific">Paramaledivibacter caminithermalis (strain DSM 15212 / CIP 107654 / DViRD3)</name>
    <name type="common">Clostridium caminithermale</name>
    <dbReference type="NCBI Taxonomy" id="1121301"/>
    <lineage>
        <taxon>Bacteria</taxon>
        <taxon>Bacillati</taxon>
        <taxon>Bacillota</taxon>
        <taxon>Clostridia</taxon>
        <taxon>Peptostreptococcales</taxon>
        <taxon>Caminicellaceae</taxon>
        <taxon>Paramaledivibacter</taxon>
    </lineage>
</organism>
<gene>
    <name evidence="6" type="ORF">SAMN02745912_00726</name>
</gene>
<evidence type="ECO:0000256" key="3">
    <source>
        <dbReference type="SAM" id="MobiDB-lite"/>
    </source>
</evidence>
<dbReference type="InterPro" id="IPR002509">
    <property type="entry name" value="NODB_dom"/>
</dbReference>
<dbReference type="GO" id="GO:0005975">
    <property type="term" value="P:carbohydrate metabolic process"/>
    <property type="evidence" value="ECO:0007669"/>
    <property type="project" value="InterPro"/>
</dbReference>
<dbReference type="Pfam" id="PF01522">
    <property type="entry name" value="Polysacc_deac_1"/>
    <property type="match status" value="1"/>
</dbReference>
<evidence type="ECO:0000256" key="2">
    <source>
        <dbReference type="ARBA" id="ARBA00022729"/>
    </source>
</evidence>
<dbReference type="InterPro" id="IPR011330">
    <property type="entry name" value="Glyco_hydro/deAcase_b/a-brl"/>
</dbReference>
<dbReference type="SUPFAM" id="SSF88713">
    <property type="entry name" value="Glycoside hydrolase/deacetylase"/>
    <property type="match status" value="1"/>
</dbReference>
<dbReference type="OrthoDB" id="9778320at2"/>
<dbReference type="PANTHER" id="PTHR34216">
    <property type="match status" value="1"/>
</dbReference>
<dbReference type="Proteomes" id="UP000184465">
    <property type="component" value="Unassembled WGS sequence"/>
</dbReference>
<name>A0A1M6LCF8_PARC5</name>
<feature type="signal peptide" evidence="4">
    <location>
        <begin position="1"/>
        <end position="23"/>
    </location>
</feature>
<feature type="chain" id="PRO_5038487449" evidence="4">
    <location>
        <begin position="24"/>
        <end position="393"/>
    </location>
</feature>
<dbReference type="RefSeq" id="WP_073147079.1">
    <property type="nucleotide sequence ID" value="NZ_FRAG01000006.1"/>
</dbReference>
<reference evidence="6 7" key="1">
    <citation type="submission" date="2016-11" db="EMBL/GenBank/DDBJ databases">
        <authorList>
            <person name="Jaros S."/>
            <person name="Januszkiewicz K."/>
            <person name="Wedrychowicz H."/>
        </authorList>
    </citation>
    <scope>NUCLEOTIDE SEQUENCE [LARGE SCALE GENOMIC DNA]</scope>
    <source>
        <strain evidence="6 7">DSM 15212</strain>
    </source>
</reference>
<protein>
    <submittedName>
        <fullName evidence="6">Polysaccharide deacetylase</fullName>
    </submittedName>
</protein>
<evidence type="ECO:0000256" key="1">
    <source>
        <dbReference type="ARBA" id="ARBA00004613"/>
    </source>
</evidence>
<dbReference type="EMBL" id="FRAG01000006">
    <property type="protein sequence ID" value="SHJ68940.1"/>
    <property type="molecule type" value="Genomic_DNA"/>
</dbReference>
<feature type="compositionally biased region" description="Basic and acidic residues" evidence="3">
    <location>
        <begin position="77"/>
        <end position="90"/>
    </location>
</feature>
<sequence length="393" mass="45416">MKRYAKNIIAMILSVVLFTGCTASTINLNNTNDSKVEGNEKIVREVKENEKENDDKRNVDENELSEANSDLDSEPDTNDKEQEDKKEKEINLQEIKPNEAGKVMIVMYHALGDEEKDFVRTRENFKKDLELLYEKGYRLISLNDYINNDIDIEAGKTPVVITFDDGNNSDFNIIEENGEKKVDPNCAVGILEDFYKEHPDFGLEATFYIYGRNPFRQKDLIDYKLKYIINKGMDIGNHTSGHDKLSVLSAEDIQKTLAENVKYIKQYLPDYEVNTLALPYGARPKSEEKRNYLYNGSFDGIEYQNIGALAVGANPAHSSIHKEFNHRYIPRVHGSSGEWGIRFWLEYFDKHPEKRYISDGDQDTVTIQEHQRDVVDETKIGDKKLRIYKLEKK</sequence>
<feature type="region of interest" description="Disordered" evidence="3">
    <location>
        <begin position="45"/>
        <end position="90"/>
    </location>
</feature>
<evidence type="ECO:0000313" key="6">
    <source>
        <dbReference type="EMBL" id="SHJ68940.1"/>
    </source>
</evidence>
<proteinExistence type="predicted"/>
<keyword evidence="7" id="KW-1185">Reference proteome</keyword>
<accession>A0A1M6LCF8</accession>
<feature type="compositionally biased region" description="Acidic residues" evidence="3">
    <location>
        <begin position="61"/>
        <end position="76"/>
    </location>
</feature>
<evidence type="ECO:0000259" key="5">
    <source>
        <dbReference type="Pfam" id="PF01522"/>
    </source>
</evidence>
<comment type="subcellular location">
    <subcellularLocation>
        <location evidence="1">Secreted</location>
    </subcellularLocation>
</comment>
<dbReference type="STRING" id="1121301.SAMN02745912_00726"/>
<dbReference type="PROSITE" id="PS51257">
    <property type="entry name" value="PROKAR_LIPOPROTEIN"/>
    <property type="match status" value="1"/>
</dbReference>
<feature type="compositionally biased region" description="Basic and acidic residues" evidence="3">
    <location>
        <begin position="45"/>
        <end position="60"/>
    </location>
</feature>
<feature type="domain" description="NodB homology" evidence="5">
    <location>
        <begin position="154"/>
        <end position="285"/>
    </location>
</feature>
<dbReference type="GO" id="GO:0016810">
    <property type="term" value="F:hydrolase activity, acting on carbon-nitrogen (but not peptide) bonds"/>
    <property type="evidence" value="ECO:0007669"/>
    <property type="project" value="InterPro"/>
</dbReference>